<keyword evidence="13 16" id="KW-0173">Coenzyme A biosynthesis</keyword>
<keyword evidence="11 16" id="KW-0067">ATP-binding</keyword>
<keyword evidence="8 16" id="KW-0808">Transferase</keyword>
<dbReference type="GO" id="GO:0005524">
    <property type="term" value="F:ATP binding"/>
    <property type="evidence" value="ECO:0007669"/>
    <property type="project" value="UniProtKB-UniRule"/>
</dbReference>
<dbReference type="InterPro" id="IPR043129">
    <property type="entry name" value="ATPase_NBD"/>
</dbReference>
<proteinExistence type="inferred from homology"/>
<comment type="caution">
    <text evidence="16">Lacks conserved residue(s) required for the propagation of feature annotation.</text>
</comment>
<organism evidence="17 18">
    <name type="scientific">Candidatus Thermoflexus japonica</name>
    <dbReference type="NCBI Taxonomy" id="2035417"/>
    <lineage>
        <taxon>Bacteria</taxon>
        <taxon>Bacillati</taxon>
        <taxon>Chloroflexota</taxon>
        <taxon>Thermoflexia</taxon>
        <taxon>Thermoflexales</taxon>
        <taxon>Thermoflexaceae</taxon>
        <taxon>Thermoflexus</taxon>
    </lineage>
</organism>
<evidence type="ECO:0000313" key="18">
    <source>
        <dbReference type="Proteomes" id="UP000236642"/>
    </source>
</evidence>
<comment type="pathway">
    <text evidence="4 16">Cofactor biosynthesis; coenzyme A biosynthesis; CoA from (R)-pantothenate: step 1/5.</text>
</comment>
<dbReference type="HAMAP" id="MF_01274">
    <property type="entry name" value="Pantothen_kinase_3"/>
    <property type="match status" value="1"/>
</dbReference>
<evidence type="ECO:0000256" key="3">
    <source>
        <dbReference type="ARBA" id="ARBA00004496"/>
    </source>
</evidence>
<comment type="caution">
    <text evidence="17">The sequence shown here is derived from an EMBL/GenBank/DDBJ whole genome shotgun (WGS) entry which is preliminary data.</text>
</comment>
<dbReference type="Proteomes" id="UP000236642">
    <property type="component" value="Unassembled WGS sequence"/>
</dbReference>
<protein>
    <recommendedName>
        <fullName evidence="15 16">Type III pantothenate kinase</fullName>
        <ecNumber evidence="6 16">2.7.1.33</ecNumber>
    </recommendedName>
    <alternativeName>
        <fullName evidence="16">PanK-III</fullName>
    </alternativeName>
    <alternativeName>
        <fullName evidence="16">Pantothenic acid kinase</fullName>
    </alternativeName>
</protein>
<dbReference type="Pfam" id="PF03309">
    <property type="entry name" value="Pan_kinase"/>
    <property type="match status" value="1"/>
</dbReference>
<evidence type="ECO:0000256" key="7">
    <source>
        <dbReference type="ARBA" id="ARBA00022490"/>
    </source>
</evidence>
<evidence type="ECO:0000313" key="17">
    <source>
        <dbReference type="EMBL" id="GBD09646.1"/>
    </source>
</evidence>
<dbReference type="SUPFAM" id="SSF53067">
    <property type="entry name" value="Actin-like ATPase domain"/>
    <property type="match status" value="2"/>
</dbReference>
<dbReference type="NCBIfam" id="TIGR00671">
    <property type="entry name" value="baf"/>
    <property type="match status" value="1"/>
</dbReference>
<comment type="function">
    <text evidence="16">Catalyzes the phosphorylation of pantothenate (Pan), the first step in CoA biosynthesis.</text>
</comment>
<comment type="cofactor">
    <cofactor evidence="16">
        <name>NH4(+)</name>
        <dbReference type="ChEBI" id="CHEBI:28938"/>
    </cofactor>
    <cofactor evidence="16">
        <name>K(+)</name>
        <dbReference type="ChEBI" id="CHEBI:29103"/>
    </cofactor>
    <text evidence="16">A monovalent cation. Ammonium or potassium.</text>
</comment>
<evidence type="ECO:0000256" key="10">
    <source>
        <dbReference type="ARBA" id="ARBA00022777"/>
    </source>
</evidence>
<feature type="active site" description="Proton acceptor" evidence="16">
    <location>
        <position position="109"/>
    </location>
</feature>
<dbReference type="EC" id="2.7.1.33" evidence="6 16"/>
<comment type="similarity">
    <text evidence="14 16">Belongs to the type III pantothenate kinase family.</text>
</comment>
<dbReference type="AlphaFoldDB" id="A0A2H5Y873"/>
<evidence type="ECO:0000256" key="1">
    <source>
        <dbReference type="ARBA" id="ARBA00001206"/>
    </source>
</evidence>
<feature type="binding site" evidence="16">
    <location>
        <position position="132"/>
    </location>
    <ligand>
        <name>ATP</name>
        <dbReference type="ChEBI" id="CHEBI:30616"/>
    </ligand>
</feature>
<evidence type="ECO:0000256" key="15">
    <source>
        <dbReference type="ARBA" id="ARBA00040883"/>
    </source>
</evidence>
<dbReference type="NCBIfam" id="NF009855">
    <property type="entry name" value="PRK13321.1"/>
    <property type="match status" value="1"/>
</dbReference>
<dbReference type="PANTHER" id="PTHR34265">
    <property type="entry name" value="TYPE III PANTOTHENATE KINASE"/>
    <property type="match status" value="1"/>
</dbReference>
<feature type="binding site" evidence="16">
    <location>
        <begin position="6"/>
        <end position="13"/>
    </location>
    <ligand>
        <name>ATP</name>
        <dbReference type="ChEBI" id="CHEBI:30616"/>
    </ligand>
</feature>
<keyword evidence="9 16" id="KW-0547">Nucleotide-binding</keyword>
<dbReference type="InterPro" id="IPR004619">
    <property type="entry name" value="Type_III_PanK"/>
</dbReference>
<dbReference type="GO" id="GO:0015937">
    <property type="term" value="P:coenzyme A biosynthetic process"/>
    <property type="evidence" value="ECO:0007669"/>
    <property type="project" value="UniProtKB-UniRule"/>
</dbReference>
<dbReference type="EMBL" id="BEHY01000055">
    <property type="protein sequence ID" value="GBD09646.1"/>
    <property type="molecule type" value="Genomic_DNA"/>
</dbReference>
<dbReference type="CDD" id="cd24015">
    <property type="entry name" value="ASKHA_NBD_PanK-III"/>
    <property type="match status" value="1"/>
</dbReference>
<comment type="subcellular location">
    <subcellularLocation>
        <location evidence="3 16">Cytoplasm</location>
    </subcellularLocation>
</comment>
<dbReference type="PANTHER" id="PTHR34265:SF1">
    <property type="entry name" value="TYPE III PANTOTHENATE KINASE"/>
    <property type="match status" value="1"/>
</dbReference>
<keyword evidence="7 16" id="KW-0963">Cytoplasm</keyword>
<dbReference type="GO" id="GO:0005737">
    <property type="term" value="C:cytoplasm"/>
    <property type="evidence" value="ECO:0007669"/>
    <property type="project" value="UniProtKB-SubCell"/>
</dbReference>
<dbReference type="GO" id="GO:0004594">
    <property type="term" value="F:pantothenate kinase activity"/>
    <property type="evidence" value="ECO:0007669"/>
    <property type="project" value="UniProtKB-UniRule"/>
</dbReference>
<feature type="binding site" evidence="16">
    <location>
        <position position="184"/>
    </location>
    <ligand>
        <name>substrate</name>
    </ligand>
</feature>
<evidence type="ECO:0000256" key="13">
    <source>
        <dbReference type="ARBA" id="ARBA00022993"/>
    </source>
</evidence>
<evidence type="ECO:0000256" key="8">
    <source>
        <dbReference type="ARBA" id="ARBA00022679"/>
    </source>
</evidence>
<evidence type="ECO:0000256" key="5">
    <source>
        <dbReference type="ARBA" id="ARBA00011738"/>
    </source>
</evidence>
<evidence type="ECO:0000256" key="6">
    <source>
        <dbReference type="ARBA" id="ARBA00012102"/>
    </source>
</evidence>
<evidence type="ECO:0000256" key="2">
    <source>
        <dbReference type="ARBA" id="ARBA00001958"/>
    </source>
</evidence>
<evidence type="ECO:0000256" key="11">
    <source>
        <dbReference type="ARBA" id="ARBA00022840"/>
    </source>
</evidence>
<evidence type="ECO:0000256" key="4">
    <source>
        <dbReference type="ARBA" id="ARBA00005225"/>
    </source>
</evidence>
<keyword evidence="10 16" id="KW-0418">Kinase</keyword>
<dbReference type="Gene3D" id="3.30.420.40">
    <property type="match status" value="2"/>
</dbReference>
<evidence type="ECO:0000256" key="9">
    <source>
        <dbReference type="ARBA" id="ARBA00022741"/>
    </source>
</evidence>
<accession>A0A2H5Y873</accession>
<gene>
    <name evidence="16 17" type="primary">coaX</name>
    <name evidence="17" type="ORF">HRbin22_01904</name>
</gene>
<name>A0A2H5Y873_9CHLR</name>
<comment type="cofactor">
    <cofactor evidence="2">
        <name>K(+)</name>
        <dbReference type="ChEBI" id="CHEBI:29103"/>
    </cofactor>
</comment>
<evidence type="ECO:0000256" key="12">
    <source>
        <dbReference type="ARBA" id="ARBA00022958"/>
    </source>
</evidence>
<evidence type="ECO:0000256" key="16">
    <source>
        <dbReference type="HAMAP-Rule" id="MF_01274"/>
    </source>
</evidence>
<reference evidence="18" key="1">
    <citation type="submission" date="2017-09" db="EMBL/GenBank/DDBJ databases">
        <title>Metaegenomics of thermophilic ammonia-oxidizing enrichment culture.</title>
        <authorList>
            <person name="Kato S."/>
            <person name="Suzuki K."/>
        </authorList>
    </citation>
    <scope>NUCLEOTIDE SEQUENCE [LARGE SCALE GENOMIC DNA]</scope>
</reference>
<evidence type="ECO:0000256" key="14">
    <source>
        <dbReference type="ARBA" id="ARBA00038036"/>
    </source>
</evidence>
<feature type="binding site" evidence="16">
    <location>
        <begin position="107"/>
        <end position="110"/>
    </location>
    <ligand>
        <name>substrate</name>
    </ligand>
</feature>
<comment type="subunit">
    <text evidence="5 16">Homodimer.</text>
</comment>
<sequence>MLLCLDIGNTNIKAGVFEGESLIAHWRFSTQRHRLADEYAALFMNLFALHGIQPREIRGCAIACVVPPLRAVFEEMIRHYLGVEPLMVGPGIKTGIRLMVENPREVGADRVANAVATFRLYGGPAIAIAFGTATVFDVISREGEYLGGAIAPGILVAAEALVTSAAQLYQVELIRPPGVIGRNTIQAMQSGLILGFASMVEGMIQRIQAELEEPARVIATGGLADIIAHEVRAIQVVDPHLTLHGLRFLFELNRRGK</sequence>
<dbReference type="NCBIfam" id="NF009848">
    <property type="entry name" value="PRK13318.1-6"/>
    <property type="match status" value="1"/>
</dbReference>
<dbReference type="UniPathway" id="UPA00241">
    <property type="reaction ID" value="UER00352"/>
</dbReference>
<comment type="catalytic activity">
    <reaction evidence="1 16">
        <text>(R)-pantothenate + ATP = (R)-4'-phosphopantothenate + ADP + H(+)</text>
        <dbReference type="Rhea" id="RHEA:16373"/>
        <dbReference type="ChEBI" id="CHEBI:10986"/>
        <dbReference type="ChEBI" id="CHEBI:15378"/>
        <dbReference type="ChEBI" id="CHEBI:29032"/>
        <dbReference type="ChEBI" id="CHEBI:30616"/>
        <dbReference type="ChEBI" id="CHEBI:456216"/>
        <dbReference type="EC" id="2.7.1.33"/>
    </reaction>
</comment>
<keyword evidence="12 16" id="KW-0630">Potassium</keyword>